<dbReference type="GO" id="GO:0016491">
    <property type="term" value="F:oxidoreductase activity"/>
    <property type="evidence" value="ECO:0007669"/>
    <property type="project" value="TreeGrafter"/>
</dbReference>
<dbReference type="InterPro" id="IPR016024">
    <property type="entry name" value="ARM-type_fold"/>
</dbReference>
<dbReference type="Proteomes" id="UP000198650">
    <property type="component" value="Unassembled WGS sequence"/>
</dbReference>
<dbReference type="EMBL" id="FOJS01000002">
    <property type="protein sequence ID" value="SFA40264.1"/>
    <property type="molecule type" value="Genomic_DNA"/>
</dbReference>
<accession>A0A1I0SL68</accession>
<dbReference type="Pfam" id="PF13646">
    <property type="entry name" value="HEAT_2"/>
    <property type="match status" value="1"/>
</dbReference>
<dbReference type="AlphaFoldDB" id="A0A1I0SL68"/>
<dbReference type="PANTHER" id="PTHR12697">
    <property type="entry name" value="PBS LYASE HEAT-LIKE PROTEIN"/>
    <property type="match status" value="1"/>
</dbReference>
<name>A0A1I0SL68_9BACL</name>
<dbReference type="PANTHER" id="PTHR12697:SF37">
    <property type="entry name" value="CONSERVED VIRULENCE FACTOR C"/>
    <property type="match status" value="1"/>
</dbReference>
<dbReference type="SUPFAM" id="SSF48371">
    <property type="entry name" value="ARM repeat"/>
    <property type="match status" value="1"/>
</dbReference>
<dbReference type="InterPro" id="IPR014824">
    <property type="entry name" value="Nfu/NifU_N"/>
</dbReference>
<dbReference type="SMART" id="SM00932">
    <property type="entry name" value="Nfu_N"/>
    <property type="match status" value="1"/>
</dbReference>
<dbReference type="STRING" id="186116.SAMN05192569_100244"/>
<dbReference type="Pfam" id="PF08712">
    <property type="entry name" value="Nfu_N"/>
    <property type="match status" value="1"/>
</dbReference>
<evidence type="ECO:0000259" key="1">
    <source>
        <dbReference type="SMART" id="SM00932"/>
    </source>
</evidence>
<keyword evidence="3" id="KW-1185">Reference proteome</keyword>
<evidence type="ECO:0000313" key="2">
    <source>
        <dbReference type="EMBL" id="SFA40264.1"/>
    </source>
</evidence>
<dbReference type="InterPro" id="IPR036498">
    <property type="entry name" value="Nfu/NifU_N_sf"/>
</dbReference>
<dbReference type="SMART" id="SM00567">
    <property type="entry name" value="EZ_HEAT"/>
    <property type="match status" value="4"/>
</dbReference>
<gene>
    <name evidence="2" type="ORF">SAMN05192569_100244</name>
</gene>
<dbReference type="Gene3D" id="1.25.10.10">
    <property type="entry name" value="Leucine-rich Repeat Variant"/>
    <property type="match status" value="1"/>
</dbReference>
<dbReference type="SUPFAM" id="SSF110836">
    <property type="entry name" value="Hypothetical protein SAV1430"/>
    <property type="match status" value="1"/>
</dbReference>
<protein>
    <submittedName>
        <fullName evidence="2">HEAT repeat-containing protein</fullName>
    </submittedName>
</protein>
<dbReference type="InterPro" id="IPR025989">
    <property type="entry name" value="Virulence_F_dom"/>
</dbReference>
<feature type="domain" description="Scaffold protein Nfu/NifU N-terminal" evidence="1">
    <location>
        <begin position="5"/>
        <end position="91"/>
    </location>
</feature>
<dbReference type="Gene3D" id="3.30.1370.70">
    <property type="entry name" value="Scaffold protein Nfu/NifU, N-terminal domain"/>
    <property type="match status" value="1"/>
</dbReference>
<reference evidence="3" key="1">
    <citation type="submission" date="2016-10" db="EMBL/GenBank/DDBJ databases">
        <authorList>
            <person name="Varghese N."/>
            <person name="Submissions S."/>
        </authorList>
    </citation>
    <scope>NUCLEOTIDE SEQUENCE [LARGE SCALE GENOMIC DNA]</scope>
    <source>
        <strain evidence="3">M1</strain>
    </source>
</reference>
<proteinExistence type="predicted"/>
<evidence type="ECO:0000313" key="3">
    <source>
        <dbReference type="Proteomes" id="UP000198650"/>
    </source>
</evidence>
<sequence>MLKIKSIEPTPSPNTMKVLLDEELPFGTSHNYKPDNVDAAPPLIQQLMKIEGVKGIYHVADFLAIERNPKYDWKEILTKVREVFGEEVEEEQEKTEKPNEHFGEVKVYVQMLYGLPMQVKLTDGEREHRVGLPQPFIDAVIEAQKYADNVVLERKWVEKGVRYGTFEEIGNEVVEELSAAYPPERLERIVQMFRRGEQAKTAQKRPSVKVTEEMLDDPDWQKRYAALEQMADPSEDDIPVLAKALKDEKVAIRRLATAYLGMVGGKKVLPYLYEALKDKSVSVRRTAGDCLSDIGDPEAIPVMIEALKDPSKLVRWRAAMFLYEVGDASALPALKAAENDPEFEVSMQVKMAIERIEGGEEAKGSVWKQMTESRKKEK</sequence>
<dbReference type="InterPro" id="IPR011989">
    <property type="entry name" value="ARM-like"/>
</dbReference>
<dbReference type="Pfam" id="PF13769">
    <property type="entry name" value="Virulence_fact"/>
    <property type="match status" value="1"/>
</dbReference>
<organism evidence="2 3">
    <name type="scientific">Parageobacillus thermantarcticus</name>
    <dbReference type="NCBI Taxonomy" id="186116"/>
    <lineage>
        <taxon>Bacteria</taxon>
        <taxon>Bacillati</taxon>
        <taxon>Bacillota</taxon>
        <taxon>Bacilli</taxon>
        <taxon>Bacillales</taxon>
        <taxon>Anoxybacillaceae</taxon>
        <taxon>Parageobacillus</taxon>
    </lineage>
</organism>
<dbReference type="InterPro" id="IPR004155">
    <property type="entry name" value="PBS_lyase_HEAT"/>
</dbReference>